<protein>
    <submittedName>
        <fullName evidence="1">Uncharacterized protein</fullName>
    </submittedName>
</protein>
<organism evidence="1 2">
    <name type="scientific">Corynebacterium lemuris</name>
    <dbReference type="NCBI Taxonomy" id="1859292"/>
    <lineage>
        <taxon>Bacteria</taxon>
        <taxon>Bacillati</taxon>
        <taxon>Actinomycetota</taxon>
        <taxon>Actinomycetes</taxon>
        <taxon>Mycobacteriales</taxon>
        <taxon>Corynebacteriaceae</taxon>
        <taxon>Corynebacterium</taxon>
    </lineage>
</organism>
<evidence type="ECO:0000313" key="2">
    <source>
        <dbReference type="Proteomes" id="UP001205965"/>
    </source>
</evidence>
<sequence length="77" mass="8690">MTECKKCGSAFKWALTVQSRTDRWVPVEPEPSEEGSYLYVASRSVKRLSGVELETARVKKWRLYRPHVELCSSAGGA</sequence>
<comment type="caution">
    <text evidence="1">The sequence shown here is derived from an EMBL/GenBank/DDBJ whole genome shotgun (WGS) entry which is preliminary data.</text>
</comment>
<reference evidence="1 2" key="1">
    <citation type="submission" date="2022-08" db="EMBL/GenBank/DDBJ databases">
        <title>YIM 101645 draft genome.</title>
        <authorList>
            <person name="Chen X."/>
        </authorList>
    </citation>
    <scope>NUCLEOTIDE SEQUENCE [LARGE SCALE GENOMIC DNA]</scope>
    <source>
        <strain evidence="1 2">YIM 101645</strain>
    </source>
</reference>
<accession>A0ABT2FX30</accession>
<dbReference type="Proteomes" id="UP001205965">
    <property type="component" value="Unassembled WGS sequence"/>
</dbReference>
<keyword evidence="2" id="KW-1185">Reference proteome</keyword>
<name>A0ABT2FX30_9CORY</name>
<gene>
    <name evidence="1" type="ORF">NYP18_09000</name>
</gene>
<evidence type="ECO:0000313" key="1">
    <source>
        <dbReference type="EMBL" id="MCS5479796.1"/>
    </source>
</evidence>
<dbReference type="EMBL" id="JANWTC010000006">
    <property type="protein sequence ID" value="MCS5479796.1"/>
    <property type="molecule type" value="Genomic_DNA"/>
</dbReference>
<dbReference type="RefSeq" id="WP_259427866.1">
    <property type="nucleotide sequence ID" value="NZ_JANWTC010000006.1"/>
</dbReference>
<proteinExistence type="predicted"/>